<evidence type="ECO:0000313" key="4">
    <source>
        <dbReference type="EMBL" id="KAK2574605.1"/>
    </source>
</evidence>
<dbReference type="PANTHER" id="PTHR47061">
    <property type="entry name" value="LYR MOTIF-CONTAINING PROTEIN 9"/>
    <property type="match status" value="1"/>
</dbReference>
<organism evidence="4 5">
    <name type="scientific">Acropora cervicornis</name>
    <name type="common">Staghorn coral</name>
    <dbReference type="NCBI Taxonomy" id="6130"/>
    <lineage>
        <taxon>Eukaryota</taxon>
        <taxon>Metazoa</taxon>
        <taxon>Cnidaria</taxon>
        <taxon>Anthozoa</taxon>
        <taxon>Hexacorallia</taxon>
        <taxon>Scleractinia</taxon>
        <taxon>Astrocoeniina</taxon>
        <taxon>Acroporidae</taxon>
        <taxon>Acropora</taxon>
    </lineage>
</organism>
<dbReference type="CDD" id="cd20269">
    <property type="entry name" value="Complex1_LYR_LYRM9"/>
    <property type="match status" value="1"/>
</dbReference>
<comment type="similarity">
    <text evidence="1">Belongs to the complex I LYR family. LYRM9 subfamily.</text>
</comment>
<evidence type="ECO:0000259" key="3">
    <source>
        <dbReference type="Pfam" id="PF05347"/>
    </source>
</evidence>
<comment type="caution">
    <text evidence="4">The sequence shown here is derived from an EMBL/GenBank/DDBJ whole genome shotgun (WGS) entry which is preliminary data.</text>
</comment>
<dbReference type="AlphaFoldDB" id="A0AAD9R7R7"/>
<dbReference type="EMBL" id="JARQWQ010000001">
    <property type="protein sequence ID" value="KAK2574605.1"/>
    <property type="molecule type" value="Genomic_DNA"/>
</dbReference>
<reference evidence="4" key="2">
    <citation type="journal article" date="2023" name="Science">
        <title>Genomic signatures of disease resistance in endangered staghorn corals.</title>
        <authorList>
            <person name="Vollmer S.V."/>
            <person name="Selwyn J.D."/>
            <person name="Despard B.A."/>
            <person name="Roesel C.L."/>
        </authorList>
    </citation>
    <scope>NUCLEOTIDE SEQUENCE</scope>
    <source>
        <strain evidence="4">K2</strain>
    </source>
</reference>
<dbReference type="PANTHER" id="PTHR47061:SF1">
    <property type="entry name" value="LYR MOTIF-CONTAINING PROTEIN 9"/>
    <property type="match status" value="1"/>
</dbReference>
<dbReference type="Proteomes" id="UP001249851">
    <property type="component" value="Unassembled WGS sequence"/>
</dbReference>
<protein>
    <recommendedName>
        <fullName evidence="2">LYR motif-containing protein 9</fullName>
    </recommendedName>
</protein>
<feature type="domain" description="Complex 1 LYR protein" evidence="3">
    <location>
        <begin position="7"/>
        <end position="61"/>
    </location>
</feature>
<accession>A0AAD9R7R7</accession>
<reference evidence="4" key="1">
    <citation type="journal article" date="2023" name="G3 (Bethesda)">
        <title>Whole genome assembly and annotation of the endangered Caribbean coral Acropora cervicornis.</title>
        <authorList>
            <person name="Selwyn J.D."/>
            <person name="Vollmer S.V."/>
        </authorList>
    </citation>
    <scope>NUCLEOTIDE SEQUENCE</scope>
    <source>
        <strain evidence="4">K2</strain>
    </source>
</reference>
<sequence length="129" mass="14934">MHRTVKTPVSLYKHLLRCIKQLPKESQEHYKHHVRQSYASHCDESDPVRIQQIIDRALQDAKWLTEKFKGIIILWKFIPSSSKTTNTAKQLACLPLTNICTINSSLKAQLEILKITLNKVNLMVNVDQK</sequence>
<dbReference type="InterPro" id="IPR052151">
    <property type="entry name" value="Complex_I_LYR"/>
</dbReference>
<dbReference type="Pfam" id="PF05347">
    <property type="entry name" value="Complex1_LYR"/>
    <property type="match status" value="1"/>
</dbReference>
<evidence type="ECO:0000313" key="5">
    <source>
        <dbReference type="Proteomes" id="UP001249851"/>
    </source>
</evidence>
<dbReference type="InterPro" id="IPR008011">
    <property type="entry name" value="Complex1_LYR_dom"/>
</dbReference>
<dbReference type="InterPro" id="IPR045291">
    <property type="entry name" value="Complex1_LYR_LYRM9"/>
</dbReference>
<evidence type="ECO:0000256" key="1">
    <source>
        <dbReference type="ARBA" id="ARBA00025757"/>
    </source>
</evidence>
<gene>
    <name evidence="4" type="ORF">P5673_000795</name>
</gene>
<name>A0AAD9R7R7_ACRCE</name>
<keyword evidence="5" id="KW-1185">Reference proteome</keyword>
<proteinExistence type="inferred from homology"/>
<evidence type="ECO:0000256" key="2">
    <source>
        <dbReference type="ARBA" id="ARBA00026234"/>
    </source>
</evidence>